<evidence type="ECO:0000313" key="3">
    <source>
        <dbReference type="Proteomes" id="UP000549911"/>
    </source>
</evidence>
<proteinExistence type="predicted"/>
<keyword evidence="1" id="KW-1133">Transmembrane helix</keyword>
<reference evidence="2 3" key="1">
    <citation type="submission" date="2020-07" db="EMBL/GenBank/DDBJ databases">
        <authorList>
            <person name="Partida-Martinez L."/>
            <person name="Huntemann M."/>
            <person name="Clum A."/>
            <person name="Wang J."/>
            <person name="Palaniappan K."/>
            <person name="Ritter S."/>
            <person name="Chen I.-M."/>
            <person name="Stamatis D."/>
            <person name="Reddy T."/>
            <person name="O'Malley R."/>
            <person name="Daum C."/>
            <person name="Shapiro N."/>
            <person name="Ivanova N."/>
            <person name="Kyrpides N."/>
            <person name="Woyke T."/>
        </authorList>
    </citation>
    <scope>NUCLEOTIDE SEQUENCE [LARGE SCALE GENOMIC DNA]</scope>
    <source>
        <strain evidence="2 3">AT2.17</strain>
    </source>
</reference>
<dbReference type="Proteomes" id="UP000549911">
    <property type="component" value="Unassembled WGS sequence"/>
</dbReference>
<keyword evidence="3" id="KW-1185">Reference proteome</keyword>
<feature type="transmembrane region" description="Helical" evidence="1">
    <location>
        <begin position="21"/>
        <end position="44"/>
    </location>
</feature>
<dbReference type="EMBL" id="JACCBW010000004">
    <property type="protein sequence ID" value="NYE38341.1"/>
    <property type="molecule type" value="Genomic_DNA"/>
</dbReference>
<evidence type="ECO:0000256" key="1">
    <source>
        <dbReference type="SAM" id="Phobius"/>
    </source>
</evidence>
<gene>
    <name evidence="2" type="ORF">F4692_003489</name>
</gene>
<keyword evidence="1" id="KW-0812">Transmembrane</keyword>
<evidence type="ECO:0000313" key="2">
    <source>
        <dbReference type="EMBL" id="NYE38341.1"/>
    </source>
</evidence>
<sequence>MTTATSSVTGSADSRSARADALLLSGTVVAAVLAFAVLAAPYLVEGFVPPVGLDALWGLGGSLSLVLAPVAAALAGAASGWTLWRRDDLAGTARGLHLLGVAVSLAFVAVLVSEPGRALVAWWQD</sequence>
<dbReference type="AlphaFoldDB" id="A0A7Y9H624"/>
<name>A0A7Y9H624_9ACTN</name>
<feature type="transmembrane region" description="Helical" evidence="1">
    <location>
        <begin position="96"/>
        <end position="113"/>
    </location>
</feature>
<feature type="transmembrane region" description="Helical" evidence="1">
    <location>
        <begin position="56"/>
        <end position="84"/>
    </location>
</feature>
<protein>
    <submittedName>
        <fullName evidence="2">Uncharacterized protein</fullName>
    </submittedName>
</protein>
<dbReference type="RefSeq" id="WP_179620970.1">
    <property type="nucleotide sequence ID" value="NZ_JACCBW010000004.1"/>
</dbReference>
<reference evidence="2 3" key="2">
    <citation type="submission" date="2020-08" db="EMBL/GenBank/DDBJ databases">
        <title>The Agave Microbiome: Exploring the role of microbial communities in plant adaptations to desert environments.</title>
        <authorList>
            <person name="Partida-Martinez L.P."/>
        </authorList>
    </citation>
    <scope>NUCLEOTIDE SEQUENCE [LARGE SCALE GENOMIC DNA]</scope>
    <source>
        <strain evidence="2 3">AT2.17</strain>
    </source>
</reference>
<keyword evidence="1" id="KW-0472">Membrane</keyword>
<accession>A0A7Y9H624</accession>
<comment type="caution">
    <text evidence="2">The sequence shown here is derived from an EMBL/GenBank/DDBJ whole genome shotgun (WGS) entry which is preliminary data.</text>
</comment>
<organism evidence="2 3">
    <name type="scientific">Nocardioides cavernae</name>
    <dbReference type="NCBI Taxonomy" id="1921566"/>
    <lineage>
        <taxon>Bacteria</taxon>
        <taxon>Bacillati</taxon>
        <taxon>Actinomycetota</taxon>
        <taxon>Actinomycetes</taxon>
        <taxon>Propionibacteriales</taxon>
        <taxon>Nocardioidaceae</taxon>
        <taxon>Nocardioides</taxon>
    </lineage>
</organism>